<dbReference type="OrthoDB" id="36424at2157"/>
<protein>
    <recommendedName>
        <fullName evidence="3">YkgJ family cysteine cluster protein</fullName>
    </recommendedName>
</protein>
<dbReference type="PANTHER" id="PTHR35866:SF2">
    <property type="entry name" value="YKGJ FAMILY CYSTEINE CLUSTER PROTEIN"/>
    <property type="match status" value="1"/>
</dbReference>
<evidence type="ECO:0000313" key="2">
    <source>
        <dbReference type="Proteomes" id="UP000002595"/>
    </source>
</evidence>
<dbReference type="AlphaFoldDB" id="A1RTQ9"/>
<keyword evidence="2" id="KW-1185">Reference proteome</keyword>
<evidence type="ECO:0008006" key="3">
    <source>
        <dbReference type="Google" id="ProtNLM"/>
    </source>
</evidence>
<dbReference type="Proteomes" id="UP000002595">
    <property type="component" value="Chromosome"/>
</dbReference>
<dbReference type="InterPro" id="IPR005358">
    <property type="entry name" value="Puta_zinc/iron-chelating_dom"/>
</dbReference>
<dbReference type="RefSeq" id="WP_011762916.1">
    <property type="nucleotide sequence ID" value="NC_008701.1"/>
</dbReference>
<proteinExistence type="predicted"/>
<dbReference type="KEGG" id="pis:Pisl_1173"/>
<accession>A1RTQ9</accession>
<dbReference type="EMBL" id="CP000504">
    <property type="protein sequence ID" value="ABL88341.1"/>
    <property type="molecule type" value="Genomic_DNA"/>
</dbReference>
<name>A1RTQ9_PYRIL</name>
<dbReference type="Pfam" id="PF03692">
    <property type="entry name" value="CxxCxxCC"/>
    <property type="match status" value="1"/>
</dbReference>
<dbReference type="eggNOG" id="arCOG02585">
    <property type="taxonomic scope" value="Archaea"/>
</dbReference>
<gene>
    <name evidence="1" type="ordered locus">Pisl_1173</name>
</gene>
<organism evidence="1 2">
    <name type="scientific">Pyrobaculum islandicum (strain DSM 4184 / JCM 9189 / GEO3)</name>
    <dbReference type="NCBI Taxonomy" id="384616"/>
    <lineage>
        <taxon>Archaea</taxon>
        <taxon>Thermoproteota</taxon>
        <taxon>Thermoprotei</taxon>
        <taxon>Thermoproteales</taxon>
        <taxon>Thermoproteaceae</taxon>
        <taxon>Pyrobaculum</taxon>
    </lineage>
</organism>
<dbReference type="PANTHER" id="PTHR35866">
    <property type="entry name" value="PUTATIVE-RELATED"/>
    <property type="match status" value="1"/>
</dbReference>
<reference evidence="1" key="1">
    <citation type="submission" date="2006-12" db="EMBL/GenBank/DDBJ databases">
        <title>Complete sequence of Pyrobaculum islandicum DSM 4184.</title>
        <authorList>
            <person name="Copeland A."/>
            <person name="Lucas S."/>
            <person name="Lapidus A."/>
            <person name="Barry K."/>
            <person name="Detter J.C."/>
            <person name="Glavina del Rio T."/>
            <person name="Dalin E."/>
            <person name="Tice H."/>
            <person name="Pitluck S."/>
            <person name="Meincke L."/>
            <person name="Brettin T."/>
            <person name="Bruce D."/>
            <person name="Han C."/>
            <person name="Tapia R."/>
            <person name="Gilna P."/>
            <person name="Schmutz J."/>
            <person name="Larimer F."/>
            <person name="Land M."/>
            <person name="Hauser L."/>
            <person name="Kyrpides N."/>
            <person name="Mikhailova N."/>
            <person name="Cozen A.E."/>
            <person name="Fitz-Gibbon S.T."/>
            <person name="House C.H."/>
            <person name="Saltikov C."/>
            <person name="Lowe T."/>
            <person name="Richardson P."/>
        </authorList>
    </citation>
    <scope>NUCLEOTIDE SEQUENCE [LARGE SCALE GENOMIC DNA]</scope>
    <source>
        <strain evidence="1">DSM 4184</strain>
    </source>
</reference>
<dbReference type="HOGENOM" id="CLU_1259151_0_0_2"/>
<dbReference type="GeneID" id="4617180"/>
<evidence type="ECO:0000313" key="1">
    <source>
        <dbReference type="EMBL" id="ABL88341.1"/>
    </source>
</evidence>
<sequence length="211" mass="24418">MTFHCQPDCALCCRASPVTVLPHEVYVLQRLAKELGVAVVFTPAYRVADLKSGLRIALSYLMHLNEEGKCPFLEGTKCKIHDLYKPLTCRSFPYLPKVIKYSVDPIAREIHIEVRFVMSTLCPVIRRDLTPKDVVKMSNINIAVKYAPRETEVALKTLEERYFYAKVLSELWKRGLVELAEEDKYPFFPVVNGFAFIRRFYPELTLEKLLR</sequence>